<evidence type="ECO:0000256" key="7">
    <source>
        <dbReference type="ARBA" id="ARBA00022840"/>
    </source>
</evidence>
<keyword evidence="13" id="KW-1185">Reference proteome</keyword>
<feature type="domain" description="Histidine kinase" evidence="11">
    <location>
        <begin position="590"/>
        <end position="675"/>
    </location>
</feature>
<dbReference type="InterPro" id="IPR050482">
    <property type="entry name" value="Sensor_HK_TwoCompSys"/>
</dbReference>
<dbReference type="RefSeq" id="WP_157482939.1">
    <property type="nucleotide sequence ID" value="NZ_WOWP01000024.1"/>
</dbReference>
<dbReference type="PROSITE" id="PS50005">
    <property type="entry name" value="TPR"/>
    <property type="match status" value="1"/>
</dbReference>
<dbReference type="InterPro" id="IPR036890">
    <property type="entry name" value="HATPase_C_sf"/>
</dbReference>
<dbReference type="Proteomes" id="UP000433945">
    <property type="component" value="Unassembled WGS sequence"/>
</dbReference>
<dbReference type="AlphaFoldDB" id="A0A6N8HBC1"/>
<evidence type="ECO:0000256" key="6">
    <source>
        <dbReference type="ARBA" id="ARBA00022777"/>
    </source>
</evidence>
<dbReference type="GO" id="GO:0046983">
    <property type="term" value="F:protein dimerization activity"/>
    <property type="evidence" value="ECO:0007669"/>
    <property type="project" value="InterPro"/>
</dbReference>
<evidence type="ECO:0000313" key="12">
    <source>
        <dbReference type="EMBL" id="MUV03761.1"/>
    </source>
</evidence>
<organism evidence="12 13">
    <name type="scientific">Flavobacterium rakeshii</name>
    <dbReference type="NCBI Taxonomy" id="1038845"/>
    <lineage>
        <taxon>Bacteria</taxon>
        <taxon>Pseudomonadati</taxon>
        <taxon>Bacteroidota</taxon>
        <taxon>Flavobacteriia</taxon>
        <taxon>Flavobacteriales</taxon>
        <taxon>Flavobacteriaceae</taxon>
        <taxon>Flavobacterium</taxon>
    </lineage>
</organism>
<keyword evidence="10" id="KW-0472">Membrane</keyword>
<dbReference type="Gene3D" id="1.25.40.10">
    <property type="entry name" value="Tetratricopeptide repeat domain"/>
    <property type="match status" value="2"/>
</dbReference>
<evidence type="ECO:0000256" key="2">
    <source>
        <dbReference type="ARBA" id="ARBA00012438"/>
    </source>
</evidence>
<keyword evidence="9" id="KW-0802">TPR repeat</keyword>
<evidence type="ECO:0000256" key="10">
    <source>
        <dbReference type="SAM" id="Phobius"/>
    </source>
</evidence>
<dbReference type="Gene3D" id="3.30.565.10">
    <property type="entry name" value="Histidine kinase-like ATPase, C-terminal domain"/>
    <property type="match status" value="1"/>
</dbReference>
<feature type="transmembrane region" description="Helical" evidence="10">
    <location>
        <begin position="421"/>
        <end position="442"/>
    </location>
</feature>
<sequence>MNKYQQILLFILLFVAVISCNDKNNNYSDKDKQITEMFDQVSATDSDSVKKQLLESVYQKINDYPYKDSIPRYYLMLTEAYYNSSNYQGALKIGKQSVELNKEIKDTVNVAQSLYTIGNTYYFGLADTDSAYIFYTQAEKLFQESHQYRSLGKTKLYKAYVLYYLKEYQLCETEAFRALGLLQGRDATDIYNCHNLIAAALDGQGLHVEAIKYYELALRQLLSFNKEDSNDIDVNYYKSTCYNNLGNVYLNMEDYEKAEEFYLNALKLTSKESNPSLYAKLLNSLAYARFKSGNEKDLPKMFYEALTIRDSLGISYGIVATKKYLGEYYAAKKDTAKAVEYLREAYTKAENIRGYYDVVNTLKLLGEIDKPKSATYYKRLNVVNDSLQKVEQANKDKFARIEYETERLEDEKEALVKRNGFIIGVSAMVLLFIGAVFIIYYLNSRNKKLVMEQEQQKANEEIYQLMFEQQTKIDKARTEEKSRIAMELHDGILNNIYAVRLNLEFINRNTDEESVAQRKEYIKQLQTVESEIRGVSHDLSRNAVFFEKSFKDVIESLVLTQKNEFNTIFDVDIDVNINWENLPNIQKVNVYRVIQEGLQNINKYSVAKNAIVEIKKGYNAIELTITDDGIGYDPDKVKGGIGLRNLRKRTSVLNGKLDIISAPGKGAKIHIVFPN</sequence>
<gene>
    <name evidence="12" type="ORF">GN157_08575</name>
</gene>
<evidence type="ECO:0000256" key="8">
    <source>
        <dbReference type="ARBA" id="ARBA00023012"/>
    </source>
</evidence>
<keyword evidence="7" id="KW-0067">ATP-binding</keyword>
<dbReference type="EMBL" id="WOWP01000024">
    <property type="protein sequence ID" value="MUV03761.1"/>
    <property type="molecule type" value="Genomic_DNA"/>
</dbReference>
<keyword evidence="6" id="KW-0418">Kinase</keyword>
<dbReference type="SUPFAM" id="SSF48452">
    <property type="entry name" value="TPR-like"/>
    <property type="match status" value="2"/>
</dbReference>
<dbReference type="Pfam" id="PF07730">
    <property type="entry name" value="HisKA_3"/>
    <property type="match status" value="1"/>
</dbReference>
<accession>A0A6N8HBC1</accession>
<dbReference type="Gene3D" id="1.20.5.1930">
    <property type="match status" value="1"/>
</dbReference>
<dbReference type="CDD" id="cd16917">
    <property type="entry name" value="HATPase_UhpB-NarQ-NarX-like"/>
    <property type="match status" value="1"/>
</dbReference>
<evidence type="ECO:0000256" key="5">
    <source>
        <dbReference type="ARBA" id="ARBA00022741"/>
    </source>
</evidence>
<protein>
    <recommendedName>
        <fullName evidence="2">histidine kinase</fullName>
        <ecNumber evidence="2">2.7.13.3</ecNumber>
    </recommendedName>
</protein>
<comment type="caution">
    <text evidence="12">The sequence shown here is derived from an EMBL/GenBank/DDBJ whole genome shotgun (WGS) entry which is preliminary data.</text>
</comment>
<dbReference type="PROSITE" id="PS50109">
    <property type="entry name" value="HIS_KIN"/>
    <property type="match status" value="1"/>
</dbReference>
<dbReference type="PANTHER" id="PTHR24421:SF10">
    <property type="entry name" value="NITRATE_NITRITE SENSOR PROTEIN NARQ"/>
    <property type="match status" value="1"/>
</dbReference>
<evidence type="ECO:0000256" key="1">
    <source>
        <dbReference type="ARBA" id="ARBA00000085"/>
    </source>
</evidence>
<dbReference type="InterPro" id="IPR011990">
    <property type="entry name" value="TPR-like_helical_dom_sf"/>
</dbReference>
<keyword evidence="3" id="KW-0597">Phosphoprotein</keyword>
<keyword evidence="4" id="KW-0808">Transferase</keyword>
<evidence type="ECO:0000313" key="13">
    <source>
        <dbReference type="Proteomes" id="UP000433945"/>
    </source>
</evidence>
<dbReference type="InterPro" id="IPR011712">
    <property type="entry name" value="Sig_transdc_His_kin_sub3_dim/P"/>
</dbReference>
<dbReference type="PROSITE" id="PS51257">
    <property type="entry name" value="PROKAR_LIPOPROTEIN"/>
    <property type="match status" value="1"/>
</dbReference>
<dbReference type="InterPro" id="IPR005467">
    <property type="entry name" value="His_kinase_dom"/>
</dbReference>
<dbReference type="PROSITE" id="PS50293">
    <property type="entry name" value="TPR_REGION"/>
    <property type="match status" value="1"/>
</dbReference>
<evidence type="ECO:0000259" key="11">
    <source>
        <dbReference type="PROSITE" id="PS50109"/>
    </source>
</evidence>
<evidence type="ECO:0000256" key="9">
    <source>
        <dbReference type="PROSITE-ProRule" id="PRU00339"/>
    </source>
</evidence>
<comment type="catalytic activity">
    <reaction evidence="1">
        <text>ATP + protein L-histidine = ADP + protein N-phospho-L-histidine.</text>
        <dbReference type="EC" id="2.7.13.3"/>
    </reaction>
</comment>
<dbReference type="SMART" id="SM00028">
    <property type="entry name" value="TPR"/>
    <property type="match status" value="5"/>
</dbReference>
<dbReference type="Pfam" id="PF00515">
    <property type="entry name" value="TPR_1"/>
    <property type="match status" value="1"/>
</dbReference>
<dbReference type="OrthoDB" id="977000at2"/>
<keyword evidence="10" id="KW-0812">Transmembrane</keyword>
<keyword evidence="5" id="KW-0547">Nucleotide-binding</keyword>
<dbReference type="GO" id="GO:0016020">
    <property type="term" value="C:membrane"/>
    <property type="evidence" value="ECO:0007669"/>
    <property type="project" value="InterPro"/>
</dbReference>
<dbReference type="SUPFAM" id="SSF55874">
    <property type="entry name" value="ATPase domain of HSP90 chaperone/DNA topoisomerase II/histidine kinase"/>
    <property type="match status" value="1"/>
</dbReference>
<name>A0A6N8HBC1_9FLAO</name>
<dbReference type="InterPro" id="IPR019734">
    <property type="entry name" value="TPR_rpt"/>
</dbReference>
<evidence type="ECO:0000256" key="4">
    <source>
        <dbReference type="ARBA" id="ARBA00022679"/>
    </source>
</evidence>
<dbReference type="GO" id="GO:0000155">
    <property type="term" value="F:phosphorelay sensor kinase activity"/>
    <property type="evidence" value="ECO:0007669"/>
    <property type="project" value="InterPro"/>
</dbReference>
<dbReference type="InterPro" id="IPR003594">
    <property type="entry name" value="HATPase_dom"/>
</dbReference>
<dbReference type="GO" id="GO:0005524">
    <property type="term" value="F:ATP binding"/>
    <property type="evidence" value="ECO:0007669"/>
    <property type="project" value="UniProtKB-KW"/>
</dbReference>
<keyword evidence="8" id="KW-0902">Two-component regulatory system</keyword>
<feature type="repeat" description="TPR" evidence="9">
    <location>
        <begin position="239"/>
        <end position="272"/>
    </location>
</feature>
<proteinExistence type="predicted"/>
<dbReference type="Pfam" id="PF02518">
    <property type="entry name" value="HATPase_c"/>
    <property type="match status" value="1"/>
</dbReference>
<dbReference type="PANTHER" id="PTHR24421">
    <property type="entry name" value="NITRATE/NITRITE SENSOR PROTEIN NARX-RELATED"/>
    <property type="match status" value="1"/>
</dbReference>
<reference evidence="12 13" key="1">
    <citation type="submission" date="2019-12" db="EMBL/GenBank/DDBJ databases">
        <authorList>
            <person name="Sun J.-Q."/>
        </authorList>
    </citation>
    <scope>NUCLEOTIDE SEQUENCE [LARGE SCALE GENOMIC DNA]</scope>
    <source>
        <strain evidence="12 13">JCM 17928</strain>
    </source>
</reference>
<dbReference type="EC" id="2.7.13.3" evidence="2"/>
<keyword evidence="10" id="KW-1133">Transmembrane helix</keyword>
<evidence type="ECO:0000256" key="3">
    <source>
        <dbReference type="ARBA" id="ARBA00022553"/>
    </source>
</evidence>